<reference evidence="1" key="1">
    <citation type="submission" date="2022-11" db="EMBL/GenBank/DDBJ databases">
        <authorList>
            <person name="Petersen C."/>
        </authorList>
    </citation>
    <scope>NUCLEOTIDE SEQUENCE</scope>
    <source>
        <strain evidence="1">IBT 30069</strain>
    </source>
</reference>
<name>A0A9W9KL58_9EURO</name>
<evidence type="ECO:0000313" key="2">
    <source>
        <dbReference type="Proteomes" id="UP001149165"/>
    </source>
</evidence>
<dbReference type="InterPro" id="IPR053204">
    <property type="entry name" value="Oxopyrrolidines_Biosynth-assoc"/>
</dbReference>
<evidence type="ECO:0000313" key="1">
    <source>
        <dbReference type="EMBL" id="KAJ5109438.1"/>
    </source>
</evidence>
<keyword evidence="2" id="KW-1185">Reference proteome</keyword>
<dbReference type="AlphaFoldDB" id="A0A9W9KL58"/>
<reference evidence="1" key="2">
    <citation type="journal article" date="2023" name="IMA Fungus">
        <title>Comparative genomic study of the Penicillium genus elucidates a diverse pangenome and 15 lateral gene transfer events.</title>
        <authorList>
            <person name="Petersen C."/>
            <person name="Sorensen T."/>
            <person name="Nielsen M.R."/>
            <person name="Sondergaard T.E."/>
            <person name="Sorensen J.L."/>
            <person name="Fitzpatrick D.A."/>
            <person name="Frisvad J.C."/>
            <person name="Nielsen K.L."/>
        </authorList>
    </citation>
    <scope>NUCLEOTIDE SEQUENCE</scope>
    <source>
        <strain evidence="1">IBT 30069</strain>
    </source>
</reference>
<accession>A0A9W9KL58</accession>
<organism evidence="1 2">
    <name type="scientific">Penicillium angulare</name>
    <dbReference type="NCBI Taxonomy" id="116970"/>
    <lineage>
        <taxon>Eukaryota</taxon>
        <taxon>Fungi</taxon>
        <taxon>Dikarya</taxon>
        <taxon>Ascomycota</taxon>
        <taxon>Pezizomycotina</taxon>
        <taxon>Eurotiomycetes</taxon>
        <taxon>Eurotiomycetidae</taxon>
        <taxon>Eurotiales</taxon>
        <taxon>Aspergillaceae</taxon>
        <taxon>Penicillium</taxon>
    </lineage>
</organism>
<gene>
    <name evidence="1" type="ORF">N7456_006113</name>
</gene>
<sequence length="284" mass="32040">MSNVSDIDFSIDDTDPEVTAVVGKFSVLKAHRALQHYLETCQQDPTSLEKTLFKIDAMLCSRDPKKKKKKEDAAEHEHGMFTHVLLDLVWKIPYHHSAQDDLVRLVISMQNMAKLGTIAEDKATWVNAVEIYAKLTVNFEPGTPEEQQSINEYAFLARLSAAGILGDVKFATTHLKAMLEADVDYENNDPLYSGRIAEATMWIIYAGQWLFKELVQSPCAREPSDKGAFLPGPLYSGSILGITRWLFWKKVLEVARESTRVSDETRRLTTKAVDFMNALEQLNA</sequence>
<comment type="caution">
    <text evidence="1">The sequence shown here is derived from an EMBL/GenBank/DDBJ whole genome shotgun (WGS) entry which is preliminary data.</text>
</comment>
<proteinExistence type="predicted"/>
<dbReference type="EMBL" id="JAPQKH010000003">
    <property type="protein sequence ID" value="KAJ5109438.1"/>
    <property type="molecule type" value="Genomic_DNA"/>
</dbReference>
<dbReference type="PANTHER" id="PTHR38797:SF4">
    <property type="entry name" value="NUCLEAR PORE COMPLEX PROTEIN NUP85"/>
    <property type="match status" value="1"/>
</dbReference>
<protein>
    <submittedName>
        <fullName evidence="1">Uncharacterized protein</fullName>
    </submittedName>
</protein>
<dbReference type="Pfam" id="PF12311">
    <property type="entry name" value="DUF3632"/>
    <property type="match status" value="1"/>
</dbReference>
<dbReference type="PANTHER" id="PTHR38797">
    <property type="entry name" value="NUCLEAR PORE COMPLEX PROTEIN NUP85-RELATED"/>
    <property type="match status" value="1"/>
</dbReference>
<dbReference type="OrthoDB" id="3350591at2759"/>
<dbReference type="Proteomes" id="UP001149165">
    <property type="component" value="Unassembled WGS sequence"/>
</dbReference>
<dbReference type="InterPro" id="IPR022085">
    <property type="entry name" value="OpdG"/>
</dbReference>